<evidence type="ECO:0000313" key="1">
    <source>
        <dbReference type="EMBL" id="JAH94230.1"/>
    </source>
</evidence>
<proteinExistence type="predicted"/>
<organism evidence="1">
    <name type="scientific">Anguilla anguilla</name>
    <name type="common">European freshwater eel</name>
    <name type="synonym">Muraena anguilla</name>
    <dbReference type="NCBI Taxonomy" id="7936"/>
    <lineage>
        <taxon>Eukaryota</taxon>
        <taxon>Metazoa</taxon>
        <taxon>Chordata</taxon>
        <taxon>Craniata</taxon>
        <taxon>Vertebrata</taxon>
        <taxon>Euteleostomi</taxon>
        <taxon>Actinopterygii</taxon>
        <taxon>Neopterygii</taxon>
        <taxon>Teleostei</taxon>
        <taxon>Anguilliformes</taxon>
        <taxon>Anguillidae</taxon>
        <taxon>Anguilla</taxon>
    </lineage>
</organism>
<dbReference type="EMBL" id="GBXM01014347">
    <property type="protein sequence ID" value="JAH94230.1"/>
    <property type="molecule type" value="Transcribed_RNA"/>
</dbReference>
<reference evidence="1" key="2">
    <citation type="journal article" date="2015" name="Fish Shellfish Immunol.">
        <title>Early steps in the European eel (Anguilla anguilla)-Vibrio vulnificus interaction in the gills: Role of the RtxA13 toxin.</title>
        <authorList>
            <person name="Callol A."/>
            <person name="Pajuelo D."/>
            <person name="Ebbesson L."/>
            <person name="Teles M."/>
            <person name="MacKenzie S."/>
            <person name="Amaro C."/>
        </authorList>
    </citation>
    <scope>NUCLEOTIDE SEQUENCE</scope>
</reference>
<reference evidence="1" key="1">
    <citation type="submission" date="2014-11" db="EMBL/GenBank/DDBJ databases">
        <authorList>
            <person name="Amaro Gonzalez C."/>
        </authorList>
    </citation>
    <scope>NUCLEOTIDE SEQUENCE</scope>
</reference>
<sequence length="52" mass="6021">MLHLTSVLRSGPIRVCHNLTTVPKNYMWTKRKALDLRRVSCVSVVSDRQIIK</sequence>
<accession>A0A0E9WXE5</accession>
<name>A0A0E9WXE5_ANGAN</name>
<dbReference type="AlphaFoldDB" id="A0A0E9WXE5"/>
<protein>
    <submittedName>
        <fullName evidence="1">Uncharacterized protein</fullName>
    </submittedName>
</protein>